<feature type="non-terminal residue" evidence="5">
    <location>
        <position position="1"/>
    </location>
</feature>
<comment type="subcellular location">
    <subcellularLocation>
        <location evidence="1">Cytoplasm</location>
    </subcellularLocation>
</comment>
<comment type="function">
    <text evidence="3">May play a role in cellular stress response.</text>
</comment>
<evidence type="ECO:0000256" key="3">
    <source>
        <dbReference type="ARBA" id="ARBA00037342"/>
    </source>
</evidence>
<dbReference type="Gene3D" id="2.60.120.650">
    <property type="entry name" value="Cupin"/>
    <property type="match status" value="1"/>
</dbReference>
<evidence type="ECO:0000313" key="5">
    <source>
        <dbReference type="EMBL" id="CAG08273.1"/>
    </source>
</evidence>
<dbReference type="FunFam" id="2.60.120.650:FF:000018">
    <property type="entry name" value="HSPB1-associated protein 1 homolog"/>
    <property type="match status" value="1"/>
</dbReference>
<sequence>EADRSKPFGPDQIQKILQHLQQPAVFRNMTWDWPVLQWTAEHLSARLGDRLIRFRLARKEQTNGPLFETHCSYAEARLAQFLSWVQNQAGADVGPFAEYRAPEFWAYADYKYIAQLVPDLPSMFEDVRWADFGFEGRDGGESTLWIGSEGANTPCHQDAYGYNLVLQVQGRKRWHLFPPEDTRKLYPTRIPYEESSVFSRVDVLQPDLRRFPAFRGARAHVVTLQPGQVRIGDPKPDPQGCSEVLYVPRHWWHYVESVDPVTVSVNSWIELVRFLLPRFLLPRFLLPRFLLQPARRLEVFLRQEEDHGTRVQEAVAKAVVFALKGTTSADNSDRWLNPTEVL</sequence>
<evidence type="ECO:0000259" key="4">
    <source>
        <dbReference type="PROSITE" id="PS51184"/>
    </source>
</evidence>
<dbReference type="GO" id="GO:0005737">
    <property type="term" value="C:cytoplasm"/>
    <property type="evidence" value="ECO:0007669"/>
    <property type="project" value="UniProtKB-SubCell"/>
</dbReference>
<dbReference type="KEGG" id="tng:GSTEN00029205G001"/>
<dbReference type="SMART" id="SM00558">
    <property type="entry name" value="JmjC"/>
    <property type="match status" value="1"/>
</dbReference>
<organism evidence="5">
    <name type="scientific">Tetraodon nigroviridis</name>
    <name type="common">Spotted green pufferfish</name>
    <name type="synonym">Chelonodon nigroviridis</name>
    <dbReference type="NCBI Taxonomy" id="99883"/>
    <lineage>
        <taxon>Eukaryota</taxon>
        <taxon>Metazoa</taxon>
        <taxon>Chordata</taxon>
        <taxon>Craniata</taxon>
        <taxon>Vertebrata</taxon>
        <taxon>Euteleostomi</taxon>
        <taxon>Actinopterygii</taxon>
        <taxon>Neopterygii</taxon>
        <taxon>Teleostei</taxon>
        <taxon>Neoteleostei</taxon>
        <taxon>Acanthomorphata</taxon>
        <taxon>Eupercaria</taxon>
        <taxon>Tetraodontiformes</taxon>
        <taxon>Tetradontoidea</taxon>
        <taxon>Tetraodontidae</taxon>
        <taxon>Tetraodon</taxon>
    </lineage>
</organism>
<reference evidence="5" key="1">
    <citation type="journal article" date="2004" name="Nature">
        <title>Genome duplication in the teleost fish Tetraodon nigroviridis reveals the early vertebrate proto-karyotype.</title>
        <authorList>
            <person name="Jaillon O."/>
            <person name="Aury J.-M."/>
            <person name="Brunet F."/>
            <person name="Petit J.-L."/>
            <person name="Stange-Thomann N."/>
            <person name="Mauceli E."/>
            <person name="Bouneau L."/>
            <person name="Fischer C."/>
            <person name="Ozouf-Costaz C."/>
            <person name="Bernot A."/>
            <person name="Nicaud S."/>
            <person name="Jaffe D."/>
            <person name="Fisher S."/>
            <person name="Lutfalla G."/>
            <person name="Dossat C."/>
            <person name="Segurens B."/>
            <person name="Dasilva C."/>
            <person name="Salanoubat M."/>
            <person name="Levy M."/>
            <person name="Boudet N."/>
            <person name="Castellano S."/>
            <person name="Anthouard V."/>
            <person name="Jubin C."/>
            <person name="Castelli V."/>
            <person name="Katinka M."/>
            <person name="Vacherie B."/>
            <person name="Biemont C."/>
            <person name="Skalli Z."/>
            <person name="Cattolico L."/>
            <person name="Poulain J."/>
            <person name="De Berardinis V."/>
            <person name="Cruaud C."/>
            <person name="Duprat S."/>
            <person name="Brottier P."/>
            <person name="Coutanceau J.-P."/>
            <person name="Gouzy J."/>
            <person name="Parra G."/>
            <person name="Lardier G."/>
            <person name="Chapple C."/>
            <person name="McKernan K.J."/>
            <person name="McEwan P."/>
            <person name="Bosak S."/>
            <person name="Kellis M."/>
            <person name="Volff J.-N."/>
            <person name="Guigo R."/>
            <person name="Zody M.C."/>
            <person name="Mesirov J."/>
            <person name="Lindblad-Toh K."/>
            <person name="Birren B."/>
            <person name="Nusbaum C."/>
            <person name="Kahn D."/>
            <person name="Robinson-Rechavi M."/>
            <person name="Laudet V."/>
            <person name="Schachter V."/>
            <person name="Quetier F."/>
            <person name="Saurin W."/>
            <person name="Scarpelli C."/>
            <person name="Wincker P."/>
            <person name="Lander E.S."/>
            <person name="Weissenbach J."/>
            <person name="Roest Crollius H."/>
        </authorList>
    </citation>
    <scope>NUCLEOTIDE SEQUENCE [LARGE SCALE GENOMIC DNA]</scope>
</reference>
<reference evidence="5" key="2">
    <citation type="submission" date="2004-02" db="EMBL/GenBank/DDBJ databases">
        <authorList>
            <consortium name="Genoscope"/>
            <consortium name="Whitehead Institute Centre for Genome Research"/>
        </authorList>
    </citation>
    <scope>NUCLEOTIDE SEQUENCE</scope>
</reference>
<proteinExistence type="predicted"/>
<evidence type="ECO:0000256" key="2">
    <source>
        <dbReference type="ARBA" id="ARBA00022490"/>
    </source>
</evidence>
<comment type="caution">
    <text evidence="5">The sequence shown here is derived from an EMBL/GenBank/DDBJ whole genome shotgun (WGS) entry which is preliminary data.</text>
</comment>
<dbReference type="Pfam" id="PF13621">
    <property type="entry name" value="Cupin_8"/>
    <property type="match status" value="2"/>
</dbReference>
<dbReference type="SUPFAM" id="SSF51197">
    <property type="entry name" value="Clavaminate synthase-like"/>
    <property type="match status" value="1"/>
</dbReference>
<protein>
    <submittedName>
        <fullName evidence="5">(spotted green pufferfish) hypothetical protein</fullName>
    </submittedName>
</protein>
<dbReference type="PANTHER" id="PTHR12461">
    <property type="entry name" value="HYPOXIA-INDUCIBLE FACTOR 1 ALPHA INHIBITOR-RELATED"/>
    <property type="match status" value="1"/>
</dbReference>
<gene>
    <name evidence="5" type="ORF">GSTENG00029205001</name>
</gene>
<dbReference type="AlphaFoldDB" id="Q4RTK9"/>
<dbReference type="PROSITE" id="PS51184">
    <property type="entry name" value="JMJC"/>
    <property type="match status" value="1"/>
</dbReference>
<feature type="domain" description="JmjC" evidence="4">
    <location>
        <begin position="109"/>
        <end position="284"/>
    </location>
</feature>
<keyword evidence="2" id="KW-0963">Cytoplasm</keyword>
<dbReference type="InterPro" id="IPR041667">
    <property type="entry name" value="Cupin_8"/>
</dbReference>
<feature type="non-terminal residue" evidence="5">
    <location>
        <position position="342"/>
    </location>
</feature>
<dbReference type="InterPro" id="IPR003347">
    <property type="entry name" value="JmjC_dom"/>
</dbReference>
<dbReference type="EMBL" id="CAAE01014997">
    <property type="protein sequence ID" value="CAG08273.1"/>
    <property type="molecule type" value="Genomic_DNA"/>
</dbReference>
<evidence type="ECO:0000256" key="1">
    <source>
        <dbReference type="ARBA" id="ARBA00004496"/>
    </source>
</evidence>
<name>Q4RTK9_TETNG</name>
<accession>Q4RTK9</accession>
<dbReference type="OrthoDB" id="47172at2759"/>
<dbReference type="PANTHER" id="PTHR12461:SF43">
    <property type="entry name" value="HSPB1-ASSOCIATED PROTEIN 1"/>
    <property type="match status" value="1"/>
</dbReference>